<dbReference type="Gene3D" id="3.40.50.200">
    <property type="entry name" value="Peptidase S8/S53 domain"/>
    <property type="match status" value="1"/>
</dbReference>
<dbReference type="CDD" id="cd11377">
    <property type="entry name" value="Pro-peptidase_S53"/>
    <property type="match status" value="1"/>
</dbReference>
<dbReference type="SUPFAM" id="SSF52743">
    <property type="entry name" value="Subtilisin-like"/>
    <property type="match status" value="1"/>
</dbReference>
<keyword evidence="2" id="KW-0645">Protease</keyword>
<keyword evidence="6" id="KW-0106">Calcium</keyword>
<dbReference type="InterPro" id="IPR015366">
    <property type="entry name" value="S53_propep"/>
</dbReference>
<evidence type="ECO:0000256" key="8">
    <source>
        <dbReference type="SAM" id="SignalP"/>
    </source>
</evidence>
<gene>
    <name evidence="10" type="ORF">M6D93_07760</name>
</gene>
<evidence type="ECO:0000256" key="6">
    <source>
        <dbReference type="ARBA" id="ARBA00022837"/>
    </source>
</evidence>
<evidence type="ECO:0000313" key="10">
    <source>
        <dbReference type="EMBL" id="UQX89889.1"/>
    </source>
</evidence>
<proteinExistence type="predicted"/>
<organism evidence="10 11">
    <name type="scientific">Jatrophihabitans telluris</name>
    <dbReference type="NCBI Taxonomy" id="2038343"/>
    <lineage>
        <taxon>Bacteria</taxon>
        <taxon>Bacillati</taxon>
        <taxon>Actinomycetota</taxon>
        <taxon>Actinomycetes</taxon>
        <taxon>Jatrophihabitantales</taxon>
        <taxon>Jatrophihabitantaceae</taxon>
        <taxon>Jatrophihabitans</taxon>
    </lineage>
</organism>
<protein>
    <submittedName>
        <fullName evidence="10">S53 family peptidase</fullName>
    </submittedName>
</protein>
<dbReference type="SUPFAM" id="SSF54897">
    <property type="entry name" value="Protease propeptides/inhibitors"/>
    <property type="match status" value="1"/>
</dbReference>
<dbReference type="InterPro" id="IPR050819">
    <property type="entry name" value="Tripeptidyl-peptidase_I"/>
</dbReference>
<reference evidence="10" key="2">
    <citation type="submission" date="2022-05" db="EMBL/GenBank/DDBJ databases">
        <authorList>
            <person name="Kim J.-S."/>
            <person name="Lee K."/>
            <person name="Suh M."/>
            <person name="Eom M."/>
            <person name="Kim J.-S."/>
            <person name="Kim D.-S."/>
            <person name="Ko S.-H."/>
            <person name="Shin Y."/>
            <person name="Lee J.-S."/>
        </authorList>
    </citation>
    <scope>NUCLEOTIDE SEQUENCE</scope>
    <source>
        <strain evidence="10">N237</strain>
    </source>
</reference>
<comment type="cofactor">
    <cofactor evidence="1">
        <name>Ca(2+)</name>
        <dbReference type="ChEBI" id="CHEBI:29108"/>
    </cofactor>
</comment>
<evidence type="ECO:0000256" key="3">
    <source>
        <dbReference type="ARBA" id="ARBA00022723"/>
    </source>
</evidence>
<evidence type="ECO:0000256" key="4">
    <source>
        <dbReference type="ARBA" id="ARBA00022801"/>
    </source>
</evidence>
<dbReference type="EMBL" id="CP097332">
    <property type="protein sequence ID" value="UQX89889.1"/>
    <property type="molecule type" value="Genomic_DNA"/>
</dbReference>
<accession>A0ABY4R4X0</accession>
<evidence type="ECO:0000256" key="5">
    <source>
        <dbReference type="ARBA" id="ARBA00022825"/>
    </source>
</evidence>
<evidence type="ECO:0000256" key="7">
    <source>
        <dbReference type="ARBA" id="ARBA00023145"/>
    </source>
</evidence>
<feature type="chain" id="PRO_5047429536" evidence="8">
    <location>
        <begin position="33"/>
        <end position="614"/>
    </location>
</feature>
<dbReference type="CDD" id="cd04056">
    <property type="entry name" value="Peptidases_S53"/>
    <property type="match status" value="1"/>
</dbReference>
<keyword evidence="7" id="KW-0865">Zymogen</keyword>
<evidence type="ECO:0000256" key="2">
    <source>
        <dbReference type="ARBA" id="ARBA00022670"/>
    </source>
</evidence>
<keyword evidence="8" id="KW-0732">Signal</keyword>
<reference evidence="10" key="1">
    <citation type="journal article" date="2018" name="Int. J. Syst. Evol. Microbiol.">
        <title>Jatrophihabitans telluris sp. nov., isolated from sediment soil of lava forest wetlands and the emended description of the genus Jatrophihabitans.</title>
        <authorList>
            <person name="Lee K.C."/>
            <person name="Suh M.K."/>
            <person name="Eom M.K."/>
            <person name="Kim K.K."/>
            <person name="Kim J.S."/>
            <person name="Kim D.S."/>
            <person name="Ko S.H."/>
            <person name="Shin Y.K."/>
            <person name="Lee J.S."/>
        </authorList>
    </citation>
    <scope>NUCLEOTIDE SEQUENCE</scope>
    <source>
        <strain evidence="10">N237</strain>
    </source>
</reference>
<keyword evidence="4" id="KW-0378">Hydrolase</keyword>
<dbReference type="RefSeq" id="WP_249773784.1">
    <property type="nucleotide sequence ID" value="NZ_CP097332.1"/>
</dbReference>
<feature type="domain" description="Peptidase S53" evidence="9">
    <location>
        <begin position="213"/>
        <end position="613"/>
    </location>
</feature>
<name>A0ABY4R4X0_9ACTN</name>
<evidence type="ECO:0000259" key="9">
    <source>
        <dbReference type="PROSITE" id="PS51695"/>
    </source>
</evidence>
<dbReference type="InterPro" id="IPR036852">
    <property type="entry name" value="Peptidase_S8/S53_dom_sf"/>
</dbReference>
<dbReference type="PROSITE" id="PS51695">
    <property type="entry name" value="SEDOLISIN"/>
    <property type="match status" value="1"/>
</dbReference>
<evidence type="ECO:0000313" key="11">
    <source>
        <dbReference type="Proteomes" id="UP001056336"/>
    </source>
</evidence>
<evidence type="ECO:0000256" key="1">
    <source>
        <dbReference type="ARBA" id="ARBA00001913"/>
    </source>
</evidence>
<keyword evidence="11" id="KW-1185">Reference proteome</keyword>
<dbReference type="Proteomes" id="UP001056336">
    <property type="component" value="Chromosome"/>
</dbReference>
<dbReference type="SMART" id="SM00944">
    <property type="entry name" value="Pro-kuma_activ"/>
    <property type="match status" value="1"/>
</dbReference>
<dbReference type="Pfam" id="PF09286">
    <property type="entry name" value="Pro-kuma_activ"/>
    <property type="match status" value="1"/>
</dbReference>
<sequence length="614" mass="62575">MTVRCLKFAAASAGLLLAAGLSVAVLPSPAGAAGTGYTVTQNVLPGLARAIDQGATASGTPLTLTVAAARPDAAGEKSFISAAHDPASAQYRKFLSPTQFAQRFGVPTAQRSAITGYFTAGGATVSRTSTAGDIYTVRATTGQLSSLLHTSFRNYRYGATAFLANTSAPVTPAVLGITNISGLNTLQRYSIPAKAQHKPAQATCLPVLNCVGGTSPQDLWKVYDQPSASTGQGQKVAIFGEGQSDGVISDLRAFESKFGLPQVPVTVKHPSGDTGFSDDAGHIEWNIDTQASTGMAPNVSGLDLYFGSDLSDADVARVFSTYTDDTSSPLQASASYGECETVPVVSPIVGQVFTAPGLASLPVGFGLGNNSDATLDQITRQAAAEGKTIFVSTGDTGSSCPIVAFPVIGAGNGVVNQAVPVTNSPASLPYVTAVGGTVLYTDSSGNRSREYGWAFSGGGSTLFTPEPDYQVGTAGNTVPCVTDTSVTCRGIADVSAQSGDVTGNGYDIVSSGTYTEGGGGGTSLSSPLWAGMWTRVQSAATTSAGNGFANYALYRVGNSAASYGRDFFDVNSADLATGLPASNGLYPTTPGWDYVTGFGTPKVSGLICDLDGRC</sequence>
<dbReference type="PANTHER" id="PTHR14218">
    <property type="entry name" value="PROTEASE S8 TRIPEPTIDYL PEPTIDASE I CLN2"/>
    <property type="match status" value="1"/>
</dbReference>
<dbReference type="PANTHER" id="PTHR14218:SF15">
    <property type="entry name" value="TRIPEPTIDYL-PEPTIDASE 1"/>
    <property type="match status" value="1"/>
</dbReference>
<keyword evidence="3" id="KW-0479">Metal-binding</keyword>
<feature type="signal peptide" evidence="8">
    <location>
        <begin position="1"/>
        <end position="32"/>
    </location>
</feature>
<keyword evidence="5" id="KW-0720">Serine protease</keyword>
<dbReference type="InterPro" id="IPR030400">
    <property type="entry name" value="Sedolisin_dom"/>
</dbReference>